<feature type="domain" description="Glycosyl transferase CAP10" evidence="3">
    <location>
        <begin position="256"/>
        <end position="516"/>
    </location>
</feature>
<dbReference type="OrthoDB" id="541052at2759"/>
<sequence length="519" mass="59192">MVGRLSHAADPQEGNGLCWYNSNRTYLRCCIEADLACWQGIWVTEELCCHSLTDQYQQCFDSIEQNVLVKLQKLRELQLEAEAAELEHHVSTIREHMYPYEALVAQPMAMWSYACSVPDSPLLWSDFCDCCDPVEPYCEGEGFRSQELQEHVWRLYARCCFPVYARKSWGPADADLQRTIEVALQPMRPRTSIIQKDGPDLSWGMGGTQLARGCLISIHQNATVTACPETHACQDFDCSYLRAVLLALQVIQATRPLPVLDFLLNAGDETVENTLPEAPVFTRTGTRWTSTLALPFEWQLHPAQCVRKLREGMLALERSRWEERSSALIWRGTHSNLWAPDCKAAPASRDEAMMARCVTLPAGELRESVWNLSTWLQLPRGRLIWLSRFVPFIDAKFVESRTLPPMSPDLERFLRDEGLFAPWLSAAEVEQYKYQIAMEGNSATDRLTWQLFMGSVVLIPDQPWQVMAPLNMLQPWIHFVPVSYDLSDLMDRLQWLISHDAEAKVIAQNGVAFAHRGLP</sequence>
<dbReference type="SMART" id="SM00672">
    <property type="entry name" value="CAP10"/>
    <property type="match status" value="1"/>
</dbReference>
<dbReference type="Proteomes" id="UP000604046">
    <property type="component" value="Unassembled WGS sequence"/>
</dbReference>
<dbReference type="GO" id="GO:0016740">
    <property type="term" value="F:transferase activity"/>
    <property type="evidence" value="ECO:0007669"/>
    <property type="project" value="UniProtKB-KW"/>
</dbReference>
<dbReference type="InterPro" id="IPR051091">
    <property type="entry name" value="O-Glucosyltr/Glycosyltrsf_90"/>
</dbReference>
<evidence type="ECO:0000313" key="5">
    <source>
        <dbReference type="Proteomes" id="UP000604046"/>
    </source>
</evidence>
<keyword evidence="5" id="KW-1185">Reference proteome</keyword>
<organism evidence="4 5">
    <name type="scientific">Symbiodinium natans</name>
    <dbReference type="NCBI Taxonomy" id="878477"/>
    <lineage>
        <taxon>Eukaryota</taxon>
        <taxon>Sar</taxon>
        <taxon>Alveolata</taxon>
        <taxon>Dinophyceae</taxon>
        <taxon>Suessiales</taxon>
        <taxon>Symbiodiniaceae</taxon>
        <taxon>Symbiodinium</taxon>
    </lineage>
</organism>
<reference evidence="4" key="1">
    <citation type="submission" date="2021-02" db="EMBL/GenBank/DDBJ databases">
        <authorList>
            <person name="Dougan E. K."/>
            <person name="Rhodes N."/>
            <person name="Thang M."/>
            <person name="Chan C."/>
        </authorList>
    </citation>
    <scope>NUCLEOTIDE SEQUENCE</scope>
</reference>
<evidence type="ECO:0000256" key="2">
    <source>
        <dbReference type="ARBA" id="ARBA00022679"/>
    </source>
</evidence>
<evidence type="ECO:0000313" key="4">
    <source>
        <dbReference type="EMBL" id="CAE7242157.1"/>
    </source>
</evidence>
<evidence type="ECO:0000259" key="3">
    <source>
        <dbReference type="SMART" id="SM00672"/>
    </source>
</evidence>
<dbReference type="EMBL" id="CAJNDS010000959">
    <property type="protein sequence ID" value="CAE7242157.1"/>
    <property type="molecule type" value="Genomic_DNA"/>
</dbReference>
<gene>
    <name evidence="4" type="primary">Poglut2</name>
    <name evidence="4" type="ORF">SNAT2548_LOCUS11075</name>
</gene>
<comment type="similarity">
    <text evidence="1">Belongs to the glycosyltransferase 90 family.</text>
</comment>
<protein>
    <submittedName>
        <fullName evidence="4">Poglut2 protein</fullName>
    </submittedName>
</protein>
<dbReference type="PANTHER" id="PTHR12203:SF35">
    <property type="entry name" value="PROTEIN O-GLUCOSYLTRANSFERASE 1"/>
    <property type="match status" value="1"/>
</dbReference>
<keyword evidence="2" id="KW-0808">Transferase</keyword>
<dbReference type="PANTHER" id="PTHR12203">
    <property type="entry name" value="KDEL LYS-ASP-GLU-LEU CONTAINING - RELATED"/>
    <property type="match status" value="1"/>
</dbReference>
<dbReference type="AlphaFoldDB" id="A0A812LJ05"/>
<dbReference type="InterPro" id="IPR006598">
    <property type="entry name" value="CAP10"/>
</dbReference>
<evidence type="ECO:0000256" key="1">
    <source>
        <dbReference type="ARBA" id="ARBA00010118"/>
    </source>
</evidence>
<accession>A0A812LJ05</accession>
<dbReference type="Pfam" id="PF05686">
    <property type="entry name" value="Glyco_transf_90"/>
    <property type="match status" value="1"/>
</dbReference>
<proteinExistence type="inferred from homology"/>
<name>A0A812LJ05_9DINO</name>
<comment type="caution">
    <text evidence="4">The sequence shown here is derived from an EMBL/GenBank/DDBJ whole genome shotgun (WGS) entry which is preliminary data.</text>
</comment>